<dbReference type="InterPro" id="IPR050500">
    <property type="entry name" value="Phos_Acetyltrans/Butyryltrans"/>
</dbReference>
<dbReference type="InterPro" id="IPR014079">
    <property type="entry name" value="Phosphate_butyryltransferase"/>
</dbReference>
<dbReference type="NCBIfam" id="NF004472">
    <property type="entry name" value="PRK05805.1"/>
    <property type="match status" value="1"/>
</dbReference>
<dbReference type="EMBL" id="PKTG01000122">
    <property type="protein sequence ID" value="PLX16178.1"/>
    <property type="molecule type" value="Genomic_DNA"/>
</dbReference>
<evidence type="ECO:0000256" key="3">
    <source>
        <dbReference type="ARBA" id="ARBA00023315"/>
    </source>
</evidence>
<dbReference type="NCBIfam" id="TIGR02706">
    <property type="entry name" value="P_butyryltrans"/>
    <property type="match status" value="1"/>
</dbReference>
<dbReference type="PIRSF" id="PIRSF000428">
    <property type="entry name" value="P_Ac_trans"/>
    <property type="match status" value="1"/>
</dbReference>
<dbReference type="Proteomes" id="UP000234857">
    <property type="component" value="Unassembled WGS sequence"/>
</dbReference>
<evidence type="ECO:0000256" key="2">
    <source>
        <dbReference type="ARBA" id="ARBA00022679"/>
    </source>
</evidence>
<dbReference type="InterPro" id="IPR002505">
    <property type="entry name" value="PTA_PTB"/>
</dbReference>
<dbReference type="GO" id="GO:0019605">
    <property type="term" value="P:butyrate metabolic process"/>
    <property type="evidence" value="ECO:0007669"/>
    <property type="project" value="InterPro"/>
</dbReference>
<keyword evidence="3" id="KW-0012">Acyltransferase</keyword>
<evidence type="ECO:0000256" key="1">
    <source>
        <dbReference type="ARBA" id="ARBA00005656"/>
    </source>
</evidence>
<evidence type="ECO:0000313" key="6">
    <source>
        <dbReference type="Proteomes" id="UP000234857"/>
    </source>
</evidence>
<feature type="domain" description="Phosphate acetyl/butaryl transferase" evidence="4">
    <location>
        <begin position="79"/>
        <end position="295"/>
    </location>
</feature>
<keyword evidence="2 5" id="KW-0808">Transferase</keyword>
<protein>
    <submittedName>
        <fullName evidence="5">Phosphate butyryltransferase</fullName>
    </submittedName>
</protein>
<dbReference type="AlphaFoldDB" id="A0A2N5ZBY9"/>
<comment type="similarity">
    <text evidence="1">Belongs to the phosphate acetyltransferase and butyryltransferase family.</text>
</comment>
<reference evidence="5 6" key="1">
    <citation type="submission" date="2017-11" db="EMBL/GenBank/DDBJ databases">
        <title>Genome-resolved metagenomics identifies genetic mobility, metabolic interactions, and unexpected diversity in perchlorate-reducing communities.</title>
        <authorList>
            <person name="Barnum T.P."/>
            <person name="Figueroa I.A."/>
            <person name="Carlstrom C.I."/>
            <person name="Lucas L.N."/>
            <person name="Engelbrektson A.L."/>
            <person name="Coates J.D."/>
        </authorList>
    </citation>
    <scope>NUCLEOTIDE SEQUENCE [LARGE SCALE GENOMIC DNA]</scope>
    <source>
        <strain evidence="5">BM706</strain>
    </source>
</reference>
<evidence type="ECO:0000259" key="4">
    <source>
        <dbReference type="Pfam" id="PF01515"/>
    </source>
</evidence>
<organism evidence="5 6">
    <name type="scientific">Muiribacterium halophilum</name>
    <dbReference type="NCBI Taxonomy" id="2053465"/>
    <lineage>
        <taxon>Bacteria</taxon>
        <taxon>Candidatus Muiribacteriota</taxon>
        <taxon>Candidatus Muiribacteriia</taxon>
        <taxon>Candidatus Muiribacteriales</taxon>
        <taxon>Candidatus Muiribacteriaceae</taxon>
        <taxon>Candidatus Muiribacterium</taxon>
    </lineage>
</organism>
<gene>
    <name evidence="5" type="primary">ptb</name>
    <name evidence="5" type="ORF">C0601_11185</name>
</gene>
<dbReference type="InterPro" id="IPR012147">
    <property type="entry name" value="P_Ac_Bu_trans"/>
</dbReference>
<dbReference type="PANTHER" id="PTHR43356:SF2">
    <property type="entry name" value="PHOSPHATE ACETYLTRANSFERASE"/>
    <property type="match status" value="1"/>
</dbReference>
<dbReference type="GO" id="GO:0050182">
    <property type="term" value="F:phosphate butyryltransferase activity"/>
    <property type="evidence" value="ECO:0007669"/>
    <property type="project" value="InterPro"/>
</dbReference>
<proteinExistence type="inferred from homology"/>
<accession>A0A2N5ZBY9</accession>
<evidence type="ECO:0000313" key="5">
    <source>
        <dbReference type="EMBL" id="PLX16178.1"/>
    </source>
</evidence>
<feature type="domain" description="Phosphate acetyl/butaryl transferase" evidence="4">
    <location>
        <begin position="5"/>
        <end position="78"/>
    </location>
</feature>
<dbReference type="Gene3D" id="3.40.718.10">
    <property type="entry name" value="Isopropylmalate Dehydrogenase"/>
    <property type="match status" value="1"/>
</dbReference>
<name>A0A2N5ZBY9_MUIH1</name>
<comment type="caution">
    <text evidence="5">The sequence shown here is derived from an EMBL/GenBank/DDBJ whole genome shotgun (WGS) entry which is preliminary data.</text>
</comment>
<dbReference type="PANTHER" id="PTHR43356">
    <property type="entry name" value="PHOSPHATE ACETYLTRANSFERASE"/>
    <property type="match status" value="1"/>
</dbReference>
<dbReference type="Pfam" id="PF01515">
    <property type="entry name" value="PTA_PTB"/>
    <property type="match status" value="2"/>
</dbReference>
<dbReference type="SUPFAM" id="SSF53659">
    <property type="entry name" value="Isocitrate/Isopropylmalate dehydrogenase-like"/>
    <property type="match status" value="1"/>
</dbReference>
<dbReference type="NCBIfam" id="NF006045">
    <property type="entry name" value="PRK08190.1"/>
    <property type="match status" value="1"/>
</dbReference>
<sequence>MLKTMDDIMKKAQSVRKRKLSVAVAQDLEVLTAVDNAFKNNIIDPILVGDEEAIKKIAAENNIDISNWQIMDEKDDSKAALQAVKNVSSGNADMIMKGLVSTSVFLKAVLNREFGLRTGRLLSHVAVVENANYHKLLAVTDAAMNIAPDLSAKIDIVKNAAKVMTALGIERPKVAPVCAVETVNPAMEATLHAAAISKMSDRGQLKGCIVDGPLALDNAVSKKAAEHKGIVSEVAGDADIILLPDIEAGNVLYKALVFLADVKLAAIIVGAKAPVVLTSRADSDETKLRSIALAASCVLD</sequence>